<dbReference type="SUPFAM" id="SSF46785">
    <property type="entry name" value="Winged helix' DNA-binding domain"/>
    <property type="match status" value="1"/>
</dbReference>
<dbReference type="InterPro" id="IPR036388">
    <property type="entry name" value="WH-like_DNA-bd_sf"/>
</dbReference>
<organism evidence="5 6">
    <name type="scientific">Microbispora hainanensis</name>
    <dbReference type="NCBI Taxonomy" id="568844"/>
    <lineage>
        <taxon>Bacteria</taxon>
        <taxon>Bacillati</taxon>
        <taxon>Actinomycetota</taxon>
        <taxon>Actinomycetes</taxon>
        <taxon>Streptosporangiales</taxon>
        <taxon>Streptosporangiaceae</taxon>
        <taxon>Microbispora</taxon>
    </lineage>
</organism>
<dbReference type="PROSITE" id="PS01117">
    <property type="entry name" value="HTH_MARR_1"/>
    <property type="match status" value="1"/>
</dbReference>
<dbReference type="SMART" id="SM00347">
    <property type="entry name" value="HTH_MARR"/>
    <property type="match status" value="1"/>
</dbReference>
<protein>
    <submittedName>
        <fullName evidence="5">MarR family transcriptional regulator</fullName>
    </submittedName>
</protein>
<dbReference type="Pfam" id="PF12802">
    <property type="entry name" value="MarR_2"/>
    <property type="match status" value="1"/>
</dbReference>
<name>A0ABZ1T5W7_9ACTN</name>
<dbReference type="EMBL" id="CP108085">
    <property type="protein sequence ID" value="WUP79190.1"/>
    <property type="molecule type" value="Genomic_DNA"/>
</dbReference>
<dbReference type="InterPro" id="IPR023187">
    <property type="entry name" value="Tscrpt_reg_MarR-type_CS"/>
</dbReference>
<evidence type="ECO:0000256" key="2">
    <source>
        <dbReference type="ARBA" id="ARBA00023125"/>
    </source>
</evidence>
<accession>A0ABZ1T5W7</accession>
<evidence type="ECO:0000256" key="3">
    <source>
        <dbReference type="ARBA" id="ARBA00023163"/>
    </source>
</evidence>
<evidence type="ECO:0000313" key="6">
    <source>
        <dbReference type="Proteomes" id="UP001432011"/>
    </source>
</evidence>
<dbReference type="PANTHER" id="PTHR33164:SF99">
    <property type="entry name" value="MARR FAMILY REGULATORY PROTEIN"/>
    <property type="match status" value="1"/>
</dbReference>
<proteinExistence type="predicted"/>
<dbReference type="PANTHER" id="PTHR33164">
    <property type="entry name" value="TRANSCRIPTIONAL REGULATOR, MARR FAMILY"/>
    <property type="match status" value="1"/>
</dbReference>
<dbReference type="PROSITE" id="PS50995">
    <property type="entry name" value="HTH_MARR_2"/>
    <property type="match status" value="1"/>
</dbReference>
<evidence type="ECO:0000313" key="5">
    <source>
        <dbReference type="EMBL" id="WUP79190.1"/>
    </source>
</evidence>
<evidence type="ECO:0000259" key="4">
    <source>
        <dbReference type="PROSITE" id="PS50995"/>
    </source>
</evidence>
<keyword evidence="1" id="KW-0805">Transcription regulation</keyword>
<sequence length="120" mass="13293">MEARFGVTGAQLAILRLVAEWGPRLRLADLRDRLVMHPATIGQLLDRLAARGLVELTPDPDDRRRRIVSLTPEGRRVAEEAPLSGPVRLRHAPADAERLRRLAAALDDAVVLFGLEDYAT</sequence>
<dbReference type="InterPro" id="IPR039422">
    <property type="entry name" value="MarR/SlyA-like"/>
</dbReference>
<evidence type="ECO:0000256" key="1">
    <source>
        <dbReference type="ARBA" id="ARBA00023015"/>
    </source>
</evidence>
<gene>
    <name evidence="5" type="ORF">OG913_14350</name>
</gene>
<feature type="domain" description="HTH marR-type" evidence="4">
    <location>
        <begin position="1"/>
        <end position="120"/>
    </location>
</feature>
<dbReference type="Proteomes" id="UP001432011">
    <property type="component" value="Chromosome"/>
</dbReference>
<keyword evidence="2" id="KW-0238">DNA-binding</keyword>
<keyword evidence="6" id="KW-1185">Reference proteome</keyword>
<keyword evidence="3" id="KW-0804">Transcription</keyword>
<reference evidence="5" key="1">
    <citation type="submission" date="2022-10" db="EMBL/GenBank/DDBJ databases">
        <title>The complete genomes of actinobacterial strains from the NBC collection.</title>
        <authorList>
            <person name="Joergensen T.S."/>
            <person name="Alvarez Arevalo M."/>
            <person name="Sterndorff E.B."/>
            <person name="Faurdal D."/>
            <person name="Vuksanovic O."/>
            <person name="Mourched A.-S."/>
            <person name="Charusanti P."/>
            <person name="Shaw S."/>
            <person name="Blin K."/>
            <person name="Weber T."/>
        </authorList>
    </citation>
    <scope>NUCLEOTIDE SEQUENCE</scope>
    <source>
        <strain evidence="5">NBC_00254</strain>
    </source>
</reference>
<dbReference type="InterPro" id="IPR000835">
    <property type="entry name" value="HTH_MarR-typ"/>
</dbReference>
<dbReference type="InterPro" id="IPR036390">
    <property type="entry name" value="WH_DNA-bd_sf"/>
</dbReference>
<dbReference type="Gene3D" id="1.10.10.10">
    <property type="entry name" value="Winged helix-like DNA-binding domain superfamily/Winged helix DNA-binding domain"/>
    <property type="match status" value="1"/>
</dbReference>